<dbReference type="PROSITE" id="PS51387">
    <property type="entry name" value="FAD_PCMH"/>
    <property type="match status" value="1"/>
</dbReference>
<keyword evidence="3 8" id="KW-0812">Transmembrane</keyword>
<evidence type="ECO:0000256" key="7">
    <source>
        <dbReference type="SAM" id="MobiDB-lite"/>
    </source>
</evidence>
<dbReference type="InterPro" id="IPR040165">
    <property type="entry name" value="Diminuto-like"/>
</dbReference>
<dbReference type="EMBL" id="MU004246">
    <property type="protein sequence ID" value="KAF2663359.1"/>
    <property type="molecule type" value="Genomic_DNA"/>
</dbReference>
<dbReference type="GO" id="GO:0000246">
    <property type="term" value="F:Delta24(24-1) sterol reductase activity"/>
    <property type="evidence" value="ECO:0007669"/>
    <property type="project" value="TreeGrafter"/>
</dbReference>
<evidence type="ECO:0000256" key="8">
    <source>
        <dbReference type="SAM" id="Phobius"/>
    </source>
</evidence>
<evidence type="ECO:0000256" key="5">
    <source>
        <dbReference type="ARBA" id="ARBA00023002"/>
    </source>
</evidence>
<gene>
    <name evidence="10" type="ORF">BT63DRAFT_125624</name>
</gene>
<reference evidence="10" key="1">
    <citation type="journal article" date="2020" name="Stud. Mycol.">
        <title>101 Dothideomycetes genomes: a test case for predicting lifestyles and emergence of pathogens.</title>
        <authorList>
            <person name="Haridas S."/>
            <person name="Albert R."/>
            <person name="Binder M."/>
            <person name="Bloem J."/>
            <person name="Labutti K."/>
            <person name="Salamov A."/>
            <person name="Andreopoulos B."/>
            <person name="Baker S."/>
            <person name="Barry K."/>
            <person name="Bills G."/>
            <person name="Bluhm B."/>
            <person name="Cannon C."/>
            <person name="Castanera R."/>
            <person name="Culley D."/>
            <person name="Daum C."/>
            <person name="Ezra D."/>
            <person name="Gonzalez J."/>
            <person name="Henrissat B."/>
            <person name="Kuo A."/>
            <person name="Liang C."/>
            <person name="Lipzen A."/>
            <person name="Lutzoni F."/>
            <person name="Magnuson J."/>
            <person name="Mondo S."/>
            <person name="Nolan M."/>
            <person name="Ohm R."/>
            <person name="Pangilinan J."/>
            <person name="Park H.-J."/>
            <person name="Ramirez L."/>
            <person name="Alfaro M."/>
            <person name="Sun H."/>
            <person name="Tritt A."/>
            <person name="Yoshinaga Y."/>
            <person name="Zwiers L.-H."/>
            <person name="Turgeon B."/>
            <person name="Goodwin S."/>
            <person name="Spatafora J."/>
            <person name="Crous P."/>
            <person name="Grigoriev I."/>
        </authorList>
    </citation>
    <scope>NUCLEOTIDE SEQUENCE</scope>
    <source>
        <strain evidence="10">CBS 115976</strain>
    </source>
</reference>
<keyword evidence="4 8" id="KW-1133">Transmembrane helix</keyword>
<sequence length="516" mass="57684">MENHANSLLSISARVRAFHEAGTSFRIYHGSTNSTRAVIRDPATSVNISALNNILSVDKDLRIASVEPNVPMDALVRATLEYGLIPPVIPEFPGITVGGGFAGSAAESSSFKYGFLDSTVERVEVVLGDGTVRDVGVNGDEEEKELFHALAGTLGTIGVLTRLDIRLVEAKPFVALTYLPVCNFQEAKRVVEAAIDAKSGNDFVDGIMFSPTKGAIVTGKMVSETCGGKITQFSRKTDEWCFLHVEEMISTPIQSDNTRPFTDSKTSDGELSDSDASTTSPAVDYAPLADYLFRYDRGAFWMGKYGCAHFLLPFTKTIRTLLDSLFHTREMYTALHASKMQQHHLVEDLAVPFSNTVPFLEYLEEDFGIYPLWLCPIKYRPTGLTIKHLPQNTDMLLNVGVWGPWSKNYKSFKAANLALESKVKDLKGVKWLYAQTFYTKDEFWDIYERSKYENLRVKYAATNLPDVYEKIKQPDRNDIPISLLASLWEAIFGFWLVGGLYGLFQAWRRANYVLSK</sequence>
<keyword evidence="11" id="KW-1185">Reference proteome</keyword>
<evidence type="ECO:0000256" key="2">
    <source>
        <dbReference type="ARBA" id="ARBA00012405"/>
    </source>
</evidence>
<dbReference type="InterPro" id="IPR016166">
    <property type="entry name" value="FAD-bd_PCMH"/>
</dbReference>
<dbReference type="EC" id="1.3.1.72" evidence="2"/>
<accession>A0A6A6TTG3</accession>
<dbReference type="GO" id="GO:0005737">
    <property type="term" value="C:cytoplasm"/>
    <property type="evidence" value="ECO:0007669"/>
    <property type="project" value="TreeGrafter"/>
</dbReference>
<feature type="domain" description="FAD-binding PCMH-type" evidence="9">
    <location>
        <begin position="1"/>
        <end position="170"/>
    </location>
</feature>
<dbReference type="OrthoDB" id="415825at2759"/>
<organism evidence="10 11">
    <name type="scientific">Microthyrium microscopicum</name>
    <dbReference type="NCBI Taxonomy" id="703497"/>
    <lineage>
        <taxon>Eukaryota</taxon>
        <taxon>Fungi</taxon>
        <taxon>Dikarya</taxon>
        <taxon>Ascomycota</taxon>
        <taxon>Pezizomycotina</taxon>
        <taxon>Dothideomycetes</taxon>
        <taxon>Dothideomycetes incertae sedis</taxon>
        <taxon>Microthyriales</taxon>
        <taxon>Microthyriaceae</taxon>
        <taxon>Microthyrium</taxon>
    </lineage>
</organism>
<dbReference type="InterPro" id="IPR016169">
    <property type="entry name" value="FAD-bd_PCMH_sub2"/>
</dbReference>
<feature type="region of interest" description="Disordered" evidence="7">
    <location>
        <begin position="254"/>
        <end position="278"/>
    </location>
</feature>
<dbReference type="GO" id="GO:0050614">
    <property type="term" value="F:Delta24-sterol reductase activity"/>
    <property type="evidence" value="ECO:0007669"/>
    <property type="project" value="UniProtKB-EC"/>
</dbReference>
<feature type="transmembrane region" description="Helical" evidence="8">
    <location>
        <begin position="481"/>
        <end position="504"/>
    </location>
</feature>
<evidence type="ECO:0000256" key="3">
    <source>
        <dbReference type="ARBA" id="ARBA00022692"/>
    </source>
</evidence>
<comment type="subcellular location">
    <subcellularLocation>
        <location evidence="1">Membrane</location>
        <topology evidence="1">Single-pass membrane protein</topology>
    </subcellularLocation>
</comment>
<evidence type="ECO:0000256" key="6">
    <source>
        <dbReference type="ARBA" id="ARBA00023136"/>
    </source>
</evidence>
<evidence type="ECO:0000259" key="9">
    <source>
        <dbReference type="PROSITE" id="PS51387"/>
    </source>
</evidence>
<evidence type="ECO:0000313" key="11">
    <source>
        <dbReference type="Proteomes" id="UP000799302"/>
    </source>
</evidence>
<dbReference type="GO" id="GO:0008202">
    <property type="term" value="P:steroid metabolic process"/>
    <property type="evidence" value="ECO:0007669"/>
    <property type="project" value="TreeGrafter"/>
</dbReference>
<evidence type="ECO:0000256" key="1">
    <source>
        <dbReference type="ARBA" id="ARBA00004167"/>
    </source>
</evidence>
<dbReference type="GO" id="GO:0016020">
    <property type="term" value="C:membrane"/>
    <property type="evidence" value="ECO:0007669"/>
    <property type="project" value="UniProtKB-SubCell"/>
</dbReference>
<name>A0A6A6TTG3_9PEZI</name>
<dbReference type="Pfam" id="PF01565">
    <property type="entry name" value="FAD_binding_4"/>
    <property type="match status" value="1"/>
</dbReference>
<dbReference type="Proteomes" id="UP000799302">
    <property type="component" value="Unassembled WGS sequence"/>
</dbReference>
<keyword evidence="5" id="KW-0560">Oxidoreductase</keyword>
<proteinExistence type="predicted"/>
<feature type="compositionally biased region" description="Polar residues" evidence="7">
    <location>
        <begin position="254"/>
        <end position="264"/>
    </location>
</feature>
<dbReference type="Gene3D" id="3.30.465.10">
    <property type="match status" value="1"/>
</dbReference>
<evidence type="ECO:0000256" key="4">
    <source>
        <dbReference type="ARBA" id="ARBA00022989"/>
    </source>
</evidence>
<dbReference type="InterPro" id="IPR036318">
    <property type="entry name" value="FAD-bd_PCMH-like_sf"/>
</dbReference>
<dbReference type="PANTHER" id="PTHR10801">
    <property type="entry name" value="24-DEHYDROCHOLESTEROL REDUCTASE"/>
    <property type="match status" value="1"/>
</dbReference>
<dbReference type="InterPro" id="IPR006094">
    <property type="entry name" value="Oxid_FAD_bind_N"/>
</dbReference>
<dbReference type="GO" id="GO:0071949">
    <property type="term" value="F:FAD binding"/>
    <property type="evidence" value="ECO:0007669"/>
    <property type="project" value="InterPro"/>
</dbReference>
<protein>
    <recommendedName>
        <fullName evidence="2">Delta(24)-sterol reductase</fullName>
        <ecNumber evidence="2">1.3.1.72</ecNumber>
    </recommendedName>
</protein>
<dbReference type="PANTHER" id="PTHR10801:SF0">
    <property type="entry name" value="DELTA(24)-STEROL REDUCTASE"/>
    <property type="match status" value="1"/>
</dbReference>
<dbReference type="AlphaFoldDB" id="A0A6A6TTG3"/>
<dbReference type="SUPFAM" id="SSF56176">
    <property type="entry name" value="FAD-binding/transporter-associated domain-like"/>
    <property type="match status" value="1"/>
</dbReference>
<keyword evidence="6 8" id="KW-0472">Membrane</keyword>
<evidence type="ECO:0000313" key="10">
    <source>
        <dbReference type="EMBL" id="KAF2663359.1"/>
    </source>
</evidence>